<evidence type="ECO:0000259" key="1">
    <source>
        <dbReference type="PROSITE" id="PS51729"/>
    </source>
</evidence>
<organism evidence="2 3">
    <name type="scientific">Sphagnum troendelagicum</name>
    <dbReference type="NCBI Taxonomy" id="128251"/>
    <lineage>
        <taxon>Eukaryota</taxon>
        <taxon>Viridiplantae</taxon>
        <taxon>Streptophyta</taxon>
        <taxon>Embryophyta</taxon>
        <taxon>Bryophyta</taxon>
        <taxon>Sphagnophytina</taxon>
        <taxon>Sphagnopsida</taxon>
        <taxon>Sphagnales</taxon>
        <taxon>Sphagnaceae</taxon>
        <taxon>Sphagnum</taxon>
    </lineage>
</organism>
<dbReference type="EMBL" id="OZ019904">
    <property type="protein sequence ID" value="CAK9199251.1"/>
    <property type="molecule type" value="Genomic_DNA"/>
</dbReference>
<dbReference type="PROSITE" id="PS51729">
    <property type="entry name" value="GNAT_YJDJ"/>
    <property type="match status" value="1"/>
</dbReference>
<accession>A0ABP0TLI1</accession>
<reference evidence="2" key="1">
    <citation type="submission" date="2024-02" db="EMBL/GenBank/DDBJ databases">
        <authorList>
            <consortium name="ELIXIR-Norway"/>
            <consortium name="Elixir Norway"/>
        </authorList>
    </citation>
    <scope>NUCLEOTIDE SEQUENCE</scope>
</reference>
<feature type="domain" description="N-acetyltransferase" evidence="1">
    <location>
        <begin position="33"/>
        <end position="123"/>
    </location>
</feature>
<dbReference type="Proteomes" id="UP001497512">
    <property type="component" value="Chromosome 12"/>
</dbReference>
<evidence type="ECO:0000313" key="3">
    <source>
        <dbReference type="Proteomes" id="UP001497512"/>
    </source>
</evidence>
<dbReference type="Pfam" id="PF14542">
    <property type="entry name" value="Acetyltransf_CG"/>
    <property type="match status" value="1"/>
</dbReference>
<name>A0ABP0TLI1_9BRYO</name>
<dbReference type="SUPFAM" id="SSF55729">
    <property type="entry name" value="Acyl-CoA N-acyltransferases (Nat)"/>
    <property type="match status" value="1"/>
</dbReference>
<gene>
    <name evidence="2" type="ORF">CSSPTR1EN2_LOCUS4843</name>
</gene>
<dbReference type="PANTHER" id="PTHR31435">
    <property type="entry name" value="PROTEIN NATD1"/>
    <property type="match status" value="1"/>
</dbReference>
<evidence type="ECO:0000313" key="2">
    <source>
        <dbReference type="EMBL" id="CAK9199251.1"/>
    </source>
</evidence>
<proteinExistence type="predicted"/>
<keyword evidence="3" id="KW-1185">Reference proteome</keyword>
<sequence length="131" mass="13887">MAGIVGGGGGGGVGMESVVTIVWDSGRQRFASQDGQAYLEYKLKPPPPAVSSAVALPVNNGKQVMDVLHTFVPASKRGLGLASKLCIAAFTHARDHNMLVLPTCSYVSDTFIPRHPEWNGLVVPESFNPKL</sequence>
<protein>
    <recommendedName>
        <fullName evidence="1">N-acetyltransferase domain-containing protein</fullName>
    </recommendedName>
</protein>
<dbReference type="InterPro" id="IPR016181">
    <property type="entry name" value="Acyl_CoA_acyltransferase"/>
</dbReference>
<dbReference type="InterPro" id="IPR031165">
    <property type="entry name" value="GNAT_YJDJ"/>
</dbReference>
<dbReference type="PANTHER" id="PTHR31435:SF9">
    <property type="entry name" value="PROTEIN NATD1"/>
    <property type="match status" value="1"/>
</dbReference>
<dbReference type="InterPro" id="IPR045057">
    <property type="entry name" value="Gcn5-rel_NAT"/>
</dbReference>
<dbReference type="Gene3D" id="3.40.630.30">
    <property type="match status" value="1"/>
</dbReference>